<dbReference type="InterPro" id="IPR005923">
    <property type="entry name" value="HutG"/>
</dbReference>
<comment type="pathway">
    <text evidence="5">Amino-acid degradation; L-histidine degradation into L-glutamate; L-glutamate from N-formimidoyl-L-glutamate (hydrolase route): step 1/1.</text>
</comment>
<evidence type="ECO:0000256" key="6">
    <source>
        <dbReference type="NCBIfam" id="TIGR01227"/>
    </source>
</evidence>
<gene>
    <name evidence="5 8" type="primary">hutG</name>
    <name evidence="8" type="ORF">ACHKAR_14700</name>
</gene>
<evidence type="ECO:0000256" key="4">
    <source>
        <dbReference type="ARBA" id="ARBA00023211"/>
    </source>
</evidence>
<feature type="binding site" evidence="5">
    <location>
        <position position="133"/>
    </location>
    <ligand>
        <name>Mn(2+)</name>
        <dbReference type="ChEBI" id="CHEBI:29035"/>
        <label>1</label>
    </ligand>
</feature>
<comment type="function">
    <text evidence="5">Catalyzes the conversion of N-formimidoyl-L-glutamate to L-glutamate and formamide.</text>
</comment>
<proteinExistence type="inferred from homology"/>
<evidence type="ECO:0000313" key="9">
    <source>
        <dbReference type="Proteomes" id="UP001610063"/>
    </source>
</evidence>
<keyword evidence="9" id="KW-1185">Reference proteome</keyword>
<dbReference type="Proteomes" id="UP001610063">
    <property type="component" value="Unassembled WGS sequence"/>
</dbReference>
<dbReference type="PANTHER" id="PTHR11358:SF35">
    <property type="entry name" value="FORMIMIDOYLGLUTAMASE"/>
    <property type="match status" value="1"/>
</dbReference>
<dbReference type="RefSeq" id="WP_395418119.1">
    <property type="nucleotide sequence ID" value="NZ_JBIPKE010000018.1"/>
</dbReference>
<feature type="binding site" evidence="5">
    <location>
        <position position="163"/>
    </location>
    <ligand>
        <name>Mn(2+)</name>
        <dbReference type="ChEBI" id="CHEBI:29035"/>
        <label>2</label>
    </ligand>
</feature>
<dbReference type="HAMAP" id="MF_00737">
    <property type="entry name" value="Formimidoylglutam"/>
    <property type="match status" value="1"/>
</dbReference>
<sequence>MYQSPNKKIWTGRNDPFDGEDGHLWHHVVEVVDMEKSLVPAVHPNQVAILGFASDEGVKRNQGRPGAKDGPDVIRKAMCNLAVHFNSDELMIKDVGNVATVKSKLEEAQKELSEKVTTLLGAGYFPILLGGGHEIAYGHYNGIYEFVKDKPKRNIGVINFDAHFDFRSYANGAHSGSPFRQIVDDCEERGEQIHYLPIGINQAANQRAQFKVMEIYNQTYIPLEEVRIDTIEEIKMRILGFAARMDYIYITLDLDVMSMGFSPGVSAPAAFGVFPYLVRGMIKTILGTGKVISFDVAEFNPTYDDGRTAKLAASFVYDVAMSRKKKEKS</sequence>
<dbReference type="EMBL" id="JBIPKE010000018">
    <property type="protein sequence ID" value="MFH6984702.1"/>
    <property type="molecule type" value="Genomic_DNA"/>
</dbReference>
<dbReference type="InterPro" id="IPR006035">
    <property type="entry name" value="Ureohydrolase"/>
</dbReference>
<evidence type="ECO:0000256" key="7">
    <source>
        <dbReference type="PROSITE-ProRule" id="PRU00742"/>
    </source>
</evidence>
<keyword evidence="3 5" id="KW-0369">Histidine metabolism</keyword>
<keyword evidence="1 5" id="KW-0479">Metal-binding</keyword>
<accession>A0ABW7NB41</accession>
<dbReference type="CDD" id="cd09988">
    <property type="entry name" value="Formimidoylglutamase"/>
    <property type="match status" value="1"/>
</dbReference>
<evidence type="ECO:0000256" key="1">
    <source>
        <dbReference type="ARBA" id="ARBA00022723"/>
    </source>
</evidence>
<comment type="catalytic activity">
    <reaction evidence="5">
        <text>N-formimidoyl-L-glutamate + H2O = formamide + L-glutamate</text>
        <dbReference type="Rhea" id="RHEA:22492"/>
        <dbReference type="ChEBI" id="CHEBI:15377"/>
        <dbReference type="ChEBI" id="CHEBI:16397"/>
        <dbReference type="ChEBI" id="CHEBI:29985"/>
        <dbReference type="ChEBI" id="CHEBI:58928"/>
        <dbReference type="EC" id="3.5.3.8"/>
    </reaction>
</comment>
<dbReference type="PIRSF" id="PIRSF036979">
    <property type="entry name" value="Arginase"/>
    <property type="match status" value="1"/>
</dbReference>
<dbReference type="EC" id="3.5.3.8" evidence="5 6"/>
<dbReference type="PANTHER" id="PTHR11358">
    <property type="entry name" value="ARGINASE/AGMATINASE"/>
    <property type="match status" value="1"/>
</dbReference>
<dbReference type="PROSITE" id="PS51409">
    <property type="entry name" value="ARGINASE_2"/>
    <property type="match status" value="1"/>
</dbReference>
<feature type="binding site" evidence="5">
    <location>
        <position position="161"/>
    </location>
    <ligand>
        <name>Mn(2+)</name>
        <dbReference type="ChEBI" id="CHEBI:29035"/>
        <label>1</label>
    </ligand>
</feature>
<dbReference type="Pfam" id="PF00491">
    <property type="entry name" value="Arginase"/>
    <property type="match status" value="1"/>
</dbReference>
<evidence type="ECO:0000256" key="3">
    <source>
        <dbReference type="ARBA" id="ARBA00022808"/>
    </source>
</evidence>
<comment type="cofactor">
    <cofactor evidence="5">
        <name>Mn(2+)</name>
        <dbReference type="ChEBI" id="CHEBI:29035"/>
    </cofactor>
    <text evidence="5">Binds 2 manganese ions per subunit.</text>
</comment>
<comment type="caution">
    <text evidence="8">The sequence shown here is derived from an EMBL/GenBank/DDBJ whole genome shotgun (WGS) entry which is preliminary data.</text>
</comment>
<feature type="binding site" evidence="5">
    <location>
        <position position="255"/>
    </location>
    <ligand>
        <name>Mn(2+)</name>
        <dbReference type="ChEBI" id="CHEBI:29035"/>
        <label>2</label>
    </ligand>
</feature>
<dbReference type="SUPFAM" id="SSF52768">
    <property type="entry name" value="Arginase/deacetylase"/>
    <property type="match status" value="1"/>
</dbReference>
<comment type="similarity">
    <text evidence="5 7">Belongs to the arginase family.</text>
</comment>
<keyword evidence="4 5" id="KW-0464">Manganese</keyword>
<evidence type="ECO:0000256" key="2">
    <source>
        <dbReference type="ARBA" id="ARBA00022801"/>
    </source>
</evidence>
<evidence type="ECO:0000313" key="8">
    <source>
        <dbReference type="EMBL" id="MFH6984702.1"/>
    </source>
</evidence>
<organism evidence="8 9">
    <name type="scientific">Marinoscillum luteum</name>
    <dbReference type="NCBI Taxonomy" id="861051"/>
    <lineage>
        <taxon>Bacteria</taxon>
        <taxon>Pseudomonadati</taxon>
        <taxon>Bacteroidota</taxon>
        <taxon>Cytophagia</taxon>
        <taxon>Cytophagales</taxon>
        <taxon>Reichenbachiellaceae</taxon>
        <taxon>Marinoscillum</taxon>
    </lineage>
</organism>
<reference evidence="8 9" key="1">
    <citation type="journal article" date="2013" name="Int. J. Syst. Evol. Microbiol.">
        <title>Marinoscillum luteum sp. nov., isolated from marine sediment.</title>
        <authorList>
            <person name="Cha I.T."/>
            <person name="Park S.J."/>
            <person name="Kim S.J."/>
            <person name="Kim J.G."/>
            <person name="Jung M.Y."/>
            <person name="Shin K.S."/>
            <person name="Kwon K.K."/>
            <person name="Yang S.H."/>
            <person name="Seo Y.S."/>
            <person name="Rhee S.K."/>
        </authorList>
    </citation>
    <scope>NUCLEOTIDE SEQUENCE [LARGE SCALE GENOMIC DNA]</scope>
    <source>
        <strain evidence="8 9">KCTC 23939</strain>
    </source>
</reference>
<evidence type="ECO:0000256" key="5">
    <source>
        <dbReference type="HAMAP-Rule" id="MF_00737"/>
    </source>
</evidence>
<keyword evidence="2 5" id="KW-0378">Hydrolase</keyword>
<feature type="binding site" evidence="5">
    <location>
        <position position="165"/>
    </location>
    <ligand>
        <name>Mn(2+)</name>
        <dbReference type="ChEBI" id="CHEBI:29035"/>
        <label>1</label>
    </ligand>
</feature>
<dbReference type="InterPro" id="IPR023696">
    <property type="entry name" value="Ureohydrolase_dom_sf"/>
</dbReference>
<name>A0ABW7NB41_9BACT</name>
<dbReference type="NCBIfam" id="TIGR01227">
    <property type="entry name" value="hutG"/>
    <property type="match status" value="1"/>
</dbReference>
<feature type="binding site" evidence="5">
    <location>
        <position position="253"/>
    </location>
    <ligand>
        <name>Mn(2+)</name>
        <dbReference type="ChEBI" id="CHEBI:29035"/>
        <label>2</label>
    </ligand>
</feature>
<protein>
    <recommendedName>
        <fullName evidence="5 6">Formimidoylglutamase</fullName>
        <ecNumber evidence="5 6">3.5.3.8</ecNumber>
    </recommendedName>
    <alternativeName>
        <fullName evidence="5">Formiminoglutamase</fullName>
    </alternativeName>
    <alternativeName>
        <fullName evidence="5">Formiminoglutamate hydrolase</fullName>
    </alternativeName>
</protein>
<feature type="binding site" evidence="5">
    <location>
        <position position="161"/>
    </location>
    <ligand>
        <name>Mn(2+)</name>
        <dbReference type="ChEBI" id="CHEBI:29035"/>
        <label>2</label>
    </ligand>
</feature>
<dbReference type="GO" id="GO:0050415">
    <property type="term" value="F:formimidoylglutamase activity"/>
    <property type="evidence" value="ECO:0007669"/>
    <property type="project" value="UniProtKB-EC"/>
</dbReference>
<feature type="binding site" evidence="5">
    <location>
        <position position="253"/>
    </location>
    <ligand>
        <name>Mn(2+)</name>
        <dbReference type="ChEBI" id="CHEBI:29035"/>
        <label>1</label>
    </ligand>
</feature>
<dbReference type="Gene3D" id="3.40.800.10">
    <property type="entry name" value="Ureohydrolase domain"/>
    <property type="match status" value="1"/>
</dbReference>